<dbReference type="PANTHER" id="PTHR34475:SF1">
    <property type="entry name" value="CYTOSKELETON PROTEIN RODZ"/>
    <property type="match status" value="1"/>
</dbReference>
<dbReference type="InterPro" id="IPR010982">
    <property type="entry name" value="Lambda_DNA-bd_dom_sf"/>
</dbReference>
<dbReference type="EMBL" id="CAAHFG010000002">
    <property type="protein sequence ID" value="VGO14903.1"/>
    <property type="molecule type" value="Genomic_DNA"/>
</dbReference>
<evidence type="ECO:0000256" key="1">
    <source>
        <dbReference type="SAM" id="Phobius"/>
    </source>
</evidence>
<gene>
    <name evidence="2" type="ORF">PDESU_03473</name>
</gene>
<keyword evidence="3" id="KW-1185">Reference proteome</keyword>
<accession>A0A6C2U4U1</accession>
<evidence type="ECO:0000313" key="2">
    <source>
        <dbReference type="EMBL" id="VGO14903.1"/>
    </source>
</evidence>
<dbReference type="Proteomes" id="UP000366872">
    <property type="component" value="Unassembled WGS sequence"/>
</dbReference>
<evidence type="ECO:0008006" key="4">
    <source>
        <dbReference type="Google" id="ProtNLM"/>
    </source>
</evidence>
<dbReference type="AlphaFoldDB" id="A0A6C2U4U1"/>
<dbReference type="InterPro" id="IPR050400">
    <property type="entry name" value="Bact_Cytoskel_RodZ"/>
</dbReference>
<dbReference type="RefSeq" id="WP_136080524.1">
    <property type="nucleotide sequence ID" value="NZ_CAAHFG010000002.1"/>
</dbReference>
<dbReference type="PANTHER" id="PTHR34475">
    <property type="match status" value="1"/>
</dbReference>
<keyword evidence="1" id="KW-0812">Transmembrane</keyword>
<keyword evidence="1" id="KW-1133">Transmembrane helix</keyword>
<evidence type="ECO:0000313" key="3">
    <source>
        <dbReference type="Proteomes" id="UP000366872"/>
    </source>
</evidence>
<dbReference type="Pfam" id="PF13413">
    <property type="entry name" value="HTH_25"/>
    <property type="match status" value="1"/>
</dbReference>
<keyword evidence="1" id="KW-0472">Membrane</keyword>
<proteinExistence type="predicted"/>
<dbReference type="GO" id="GO:0003677">
    <property type="term" value="F:DNA binding"/>
    <property type="evidence" value="ECO:0007669"/>
    <property type="project" value="InterPro"/>
</dbReference>
<dbReference type="Gene3D" id="1.10.260.40">
    <property type="entry name" value="lambda repressor-like DNA-binding domains"/>
    <property type="match status" value="1"/>
</dbReference>
<reference evidence="2 3" key="1">
    <citation type="submission" date="2019-04" db="EMBL/GenBank/DDBJ databases">
        <authorList>
            <person name="Van Vliet M D."/>
        </authorList>
    </citation>
    <scope>NUCLEOTIDE SEQUENCE [LARGE SCALE GENOMIC DNA]</scope>
    <source>
        <strain evidence="2 3">F1</strain>
    </source>
</reference>
<organism evidence="2 3">
    <name type="scientific">Pontiella desulfatans</name>
    <dbReference type="NCBI Taxonomy" id="2750659"/>
    <lineage>
        <taxon>Bacteria</taxon>
        <taxon>Pseudomonadati</taxon>
        <taxon>Kiritimatiellota</taxon>
        <taxon>Kiritimatiellia</taxon>
        <taxon>Kiritimatiellales</taxon>
        <taxon>Pontiellaceae</taxon>
        <taxon>Pontiella</taxon>
    </lineage>
</organism>
<protein>
    <recommendedName>
        <fullName evidence="4">Cytoskeleton protein RodZ</fullName>
    </recommendedName>
</protein>
<feature type="transmembrane region" description="Helical" evidence="1">
    <location>
        <begin position="147"/>
        <end position="165"/>
    </location>
</feature>
<name>A0A6C2U4U1_PONDE</name>
<sequence>MEQASLSIGTIGQRLEAARQSKGVSVSEAGQATKILSKFIEAMEHDDFGALSAPVYAKSFIKMYAQYLGLDSRPLVDEYVETHAPRAKAHLTDEVRQNLASVDHVPVDASNSPAQAPPKPKGNGKAIFSEVNDTIVNMPGTGIPLKMITYAAGAVAVLLLIVFGVKACAGEDAEVPAATGAASVERQLIAEDVPDVYLVKPGVVEVDK</sequence>